<organism evidence="1 2">
    <name type="scientific">Verticillium longisporum</name>
    <name type="common">Verticillium dahliae var. longisporum</name>
    <dbReference type="NCBI Taxonomy" id="100787"/>
    <lineage>
        <taxon>Eukaryota</taxon>
        <taxon>Fungi</taxon>
        <taxon>Dikarya</taxon>
        <taxon>Ascomycota</taxon>
        <taxon>Pezizomycotina</taxon>
        <taxon>Sordariomycetes</taxon>
        <taxon>Hypocreomycetidae</taxon>
        <taxon>Glomerellales</taxon>
        <taxon>Plectosphaerellaceae</taxon>
        <taxon>Verticillium</taxon>
    </lineage>
</organism>
<accession>A0A0G4KEF3</accession>
<dbReference type="AlphaFoldDB" id="A0A0G4KEF3"/>
<proteinExistence type="predicted"/>
<gene>
    <name evidence="1" type="ORF">BN1723_000082</name>
</gene>
<dbReference type="EMBL" id="CVQI01000001">
    <property type="protein sequence ID" value="CRJ86145.1"/>
    <property type="molecule type" value="Genomic_DNA"/>
</dbReference>
<reference evidence="2" key="1">
    <citation type="submission" date="2015-05" db="EMBL/GenBank/DDBJ databases">
        <authorList>
            <person name="Fogelqvist Johan"/>
        </authorList>
    </citation>
    <scope>NUCLEOTIDE SEQUENCE [LARGE SCALE GENOMIC DNA]</scope>
</reference>
<evidence type="ECO:0000313" key="1">
    <source>
        <dbReference type="EMBL" id="CRJ86145.1"/>
    </source>
</evidence>
<name>A0A0G4KEF3_VERLO</name>
<protein>
    <submittedName>
        <fullName evidence="1">Uncharacterized protein</fullName>
    </submittedName>
</protein>
<evidence type="ECO:0000313" key="2">
    <source>
        <dbReference type="Proteomes" id="UP000045706"/>
    </source>
</evidence>
<sequence length="113" mass="12600">MVSSLAFLDLADAARVRVHGLLLEVADEAMRDLGRDEIRQEHAVEEDALGTDEHDLHEPARLRHLHKGQQVHALIVRLLEQRLDPAVVALHATKAAEMAEHASDHAWDCLVGR</sequence>
<dbReference type="Proteomes" id="UP000045706">
    <property type="component" value="Unassembled WGS sequence"/>
</dbReference>